<organism evidence="1 2">
    <name type="scientific">Pseudoalteromonas undina</name>
    <dbReference type="NCBI Taxonomy" id="43660"/>
    <lineage>
        <taxon>Bacteria</taxon>
        <taxon>Pseudomonadati</taxon>
        <taxon>Pseudomonadota</taxon>
        <taxon>Gammaproteobacteria</taxon>
        <taxon>Alteromonadales</taxon>
        <taxon>Pseudoalteromonadaceae</taxon>
        <taxon>Pseudoalteromonas</taxon>
    </lineage>
</organism>
<evidence type="ECO:0000313" key="1">
    <source>
        <dbReference type="EMBL" id="MEL0605751.1"/>
    </source>
</evidence>
<reference evidence="1" key="1">
    <citation type="submission" date="2024-02" db="EMBL/GenBank/DDBJ databases">
        <title>Bacteria isolated from the canopy kelp, Nereocystis luetkeana.</title>
        <authorList>
            <person name="Pfister C.A."/>
            <person name="Younker I.T."/>
            <person name="Light S.H."/>
        </authorList>
    </citation>
    <scope>NUCLEOTIDE SEQUENCE</scope>
    <source>
        <strain evidence="1">TN.2.01</strain>
    </source>
</reference>
<evidence type="ECO:0000313" key="2">
    <source>
        <dbReference type="Proteomes" id="UP001374952"/>
    </source>
</evidence>
<dbReference type="EMBL" id="JBAKAX010000021">
    <property type="protein sequence ID" value="MEL0605751.1"/>
    <property type="molecule type" value="Genomic_DNA"/>
</dbReference>
<keyword evidence="2" id="KW-1185">Reference proteome</keyword>
<dbReference type="Proteomes" id="UP001374952">
    <property type="component" value="Unassembled WGS sequence"/>
</dbReference>
<accession>A0ACC6R7I4</accession>
<protein>
    <submittedName>
        <fullName evidence="1">Uncharacterized protein</fullName>
    </submittedName>
</protein>
<gene>
    <name evidence="1" type="ORF">V6250_16380</name>
</gene>
<comment type="caution">
    <text evidence="1">The sequence shown here is derived from an EMBL/GenBank/DDBJ whole genome shotgun (WGS) entry which is preliminary data.</text>
</comment>
<proteinExistence type="predicted"/>
<name>A0ACC6R7I4_9GAMM</name>
<sequence>MRIIFTITLFLFLPFTALADETITIYVKESNYLTSNSNAKLTFSELEDKLQSVNVSTVILDVDYCAGPETLANAYLAIANAKPLLKDIKLNLSGSHNKSKCKNI</sequence>